<evidence type="ECO:0000256" key="3">
    <source>
        <dbReference type="ARBA" id="ARBA00022723"/>
    </source>
</evidence>
<dbReference type="PRINTS" id="PR00866">
    <property type="entry name" value="RNADNAPOLMS"/>
</dbReference>
<comment type="similarity">
    <text evidence="7">Belongs to the bacterial reverse transcriptase family.</text>
</comment>
<keyword evidence="3" id="KW-0479">Metal-binding</keyword>
<evidence type="ECO:0000313" key="10">
    <source>
        <dbReference type="Proteomes" id="UP001369958"/>
    </source>
</evidence>
<dbReference type="InterPro" id="IPR043502">
    <property type="entry name" value="DNA/RNA_pol_sf"/>
</dbReference>
<evidence type="ECO:0000256" key="2">
    <source>
        <dbReference type="ARBA" id="ARBA00022695"/>
    </source>
</evidence>
<keyword evidence="10" id="KW-1185">Reference proteome</keyword>
<dbReference type="RefSeq" id="WP_338609745.1">
    <property type="nucleotide sequence ID" value="NZ_CP146275.1"/>
</dbReference>
<dbReference type="InterPro" id="IPR000123">
    <property type="entry name" value="Reverse_transcriptase_msDNA"/>
</dbReference>
<dbReference type="EC" id="2.7.7.49" evidence="9"/>
<dbReference type="CDD" id="cd03487">
    <property type="entry name" value="RT_Bac_retron_II"/>
    <property type="match status" value="1"/>
</dbReference>
<sequence length="308" mass="34876">MKAGHRIVDSALYKVRTRRRLAELLFTEVGFLESLEKNQPKYVVKYKPKYDDKAPWLAMPPPPELADNYRPISLPPSALKRLQARLAKLLGMITVPPYVFSSVKGVSYVDNAAVHVGARAFWLLDIEAFFPSCTAERLTWFFRDKLQCSPDVAAILVEIVTFDGCLPQGSPCSPILSYFCNARMWSDIYQLAGEYGCTLSIYADDITLSGAVVPKKLVWRIKEVLKNNGFRTSRSKEVSLVNAPADITGVIVRDNKLFLPNRQFKKLRVELAKRRDAKTSIEKRKIDNRIAGRKAQARQIEKHSKSGR</sequence>
<dbReference type="Pfam" id="PF00078">
    <property type="entry name" value="RVT_1"/>
    <property type="match status" value="1"/>
</dbReference>
<keyword evidence="1 9" id="KW-0808">Transferase</keyword>
<keyword evidence="6" id="KW-0051">Antiviral defense</keyword>
<dbReference type="Proteomes" id="UP001369958">
    <property type="component" value="Chromosome"/>
</dbReference>
<keyword evidence="5 9" id="KW-0695">RNA-directed DNA polymerase</keyword>
<evidence type="ECO:0000256" key="4">
    <source>
        <dbReference type="ARBA" id="ARBA00022842"/>
    </source>
</evidence>
<reference evidence="9 10" key="1">
    <citation type="submission" date="2024-02" db="EMBL/GenBank/DDBJ databases">
        <title>Complete genome sequence of Pelagibacterium nitratireducens ZH15.</title>
        <authorList>
            <person name="Zhao L.H."/>
        </authorList>
    </citation>
    <scope>NUCLEOTIDE SEQUENCE [LARGE SCALE GENOMIC DNA]</scope>
    <source>
        <strain evidence="9 10">ZH15</strain>
    </source>
</reference>
<dbReference type="InterPro" id="IPR000477">
    <property type="entry name" value="RT_dom"/>
</dbReference>
<dbReference type="EMBL" id="CP146275">
    <property type="protein sequence ID" value="WWT34002.1"/>
    <property type="molecule type" value="Genomic_DNA"/>
</dbReference>
<organism evidence="9 10">
    <name type="scientific">Pelagibacterium nitratireducens</name>
    <dbReference type="NCBI Taxonomy" id="1046114"/>
    <lineage>
        <taxon>Bacteria</taxon>
        <taxon>Pseudomonadati</taxon>
        <taxon>Pseudomonadota</taxon>
        <taxon>Alphaproteobacteria</taxon>
        <taxon>Hyphomicrobiales</taxon>
        <taxon>Devosiaceae</taxon>
        <taxon>Pelagibacterium</taxon>
    </lineage>
</organism>
<evidence type="ECO:0000256" key="6">
    <source>
        <dbReference type="ARBA" id="ARBA00023118"/>
    </source>
</evidence>
<name>A0ABZ2I2C6_9HYPH</name>
<evidence type="ECO:0000256" key="5">
    <source>
        <dbReference type="ARBA" id="ARBA00022918"/>
    </source>
</evidence>
<gene>
    <name evidence="9" type="ORF">V6617_05950</name>
</gene>
<proteinExistence type="inferred from homology"/>
<dbReference type="SUPFAM" id="SSF56672">
    <property type="entry name" value="DNA/RNA polymerases"/>
    <property type="match status" value="1"/>
</dbReference>
<evidence type="ECO:0000259" key="8">
    <source>
        <dbReference type="Pfam" id="PF00078"/>
    </source>
</evidence>
<accession>A0ABZ2I2C6</accession>
<protein>
    <submittedName>
        <fullName evidence="9">Reverse transcriptase family protein</fullName>
        <ecNumber evidence="9">2.7.7.49</ecNumber>
    </submittedName>
</protein>
<evidence type="ECO:0000256" key="1">
    <source>
        <dbReference type="ARBA" id="ARBA00022679"/>
    </source>
</evidence>
<evidence type="ECO:0000313" key="9">
    <source>
        <dbReference type="EMBL" id="WWT34002.1"/>
    </source>
</evidence>
<evidence type="ECO:0000256" key="7">
    <source>
        <dbReference type="ARBA" id="ARBA00034120"/>
    </source>
</evidence>
<feature type="domain" description="Reverse transcriptase" evidence="8">
    <location>
        <begin position="66"/>
        <end position="240"/>
    </location>
</feature>
<keyword evidence="2 9" id="KW-0548">Nucleotidyltransferase</keyword>
<dbReference type="GO" id="GO:0003964">
    <property type="term" value="F:RNA-directed DNA polymerase activity"/>
    <property type="evidence" value="ECO:0007669"/>
    <property type="project" value="UniProtKB-KW"/>
</dbReference>
<keyword evidence="4" id="KW-0460">Magnesium</keyword>